<feature type="region of interest" description="Disordered" evidence="1">
    <location>
        <begin position="140"/>
        <end position="162"/>
    </location>
</feature>
<feature type="region of interest" description="Disordered" evidence="1">
    <location>
        <begin position="59"/>
        <end position="82"/>
    </location>
</feature>
<evidence type="ECO:0000256" key="1">
    <source>
        <dbReference type="SAM" id="MobiDB-lite"/>
    </source>
</evidence>
<evidence type="ECO:0000313" key="2">
    <source>
        <dbReference type="EMBL" id="BDT63287.1"/>
    </source>
</evidence>
<feature type="compositionally biased region" description="Low complexity" evidence="1">
    <location>
        <begin position="142"/>
        <end position="162"/>
    </location>
</feature>
<accession>A0A9C7C9I0</accession>
<organism evidence="2">
    <name type="scientific">Armadillidium vulgare clopovirus</name>
    <dbReference type="NCBI Taxonomy" id="2984284"/>
    <lineage>
        <taxon>Viruses</taxon>
        <taxon>Viruses incertae sedis</taxon>
        <taxon>Naldaviricetes</taxon>
        <taxon>Nimaviridae</taxon>
    </lineage>
</organism>
<dbReference type="EMBL" id="LC738883">
    <property type="protein sequence ID" value="BDT63287.1"/>
    <property type="molecule type" value="Genomic_DNA"/>
</dbReference>
<name>A0A9C7C9I0_9VIRU</name>
<sequence>MAAPFRIKNNSPIPLPSIRIYEGGQYINSKSIVGLRPILPKTNHQVQPPLKNVENFRSEQRFPPNNNLSQSKEKRFQIQSSPKVVSNKIKAKINSNLDSCNNNNNNNNIVDCKDQMKIGKEGAKRKFDCLRNEEKEEIATLNAKKSNNNHPSSNNNNNKNRQNIEILRKAKEYLVQENLVLMKKMMIVKEVLFNHCELSKFLKILKKANEIHDEGEKKIKFSLSIPTYQAILTLSSSSCHQERTTLIIEPTDKFEEINGALLLKFEKDFSEQSEDFLRRANKCLQQHQCDFYLDYFLNETKVKYILDNFVKEVCRLGQKKKNNNCDCFK</sequence>
<reference evidence="2" key="1">
    <citation type="submission" date="2022-10" db="EMBL/GenBank/DDBJ databases">
        <title>Genome sequences of endogenous nimaviruses in decapod crustaceans.</title>
        <authorList>
            <person name="Kawato S."/>
            <person name="Nozaki R."/>
            <person name="Kondo H."/>
            <person name="Hirono I."/>
        </authorList>
    </citation>
    <scope>NUCLEOTIDE SEQUENCE</scope>
    <source>
        <strain evidence="2">TUMSAT20210906</strain>
    </source>
</reference>
<protein>
    <submittedName>
        <fullName evidence="2">Uncharacterized protein</fullName>
    </submittedName>
</protein>
<proteinExistence type="predicted"/>